<keyword evidence="4" id="KW-0968">Cytoplasmic vesicle</keyword>
<feature type="compositionally biased region" description="Low complexity" evidence="5">
    <location>
        <begin position="175"/>
        <end position="197"/>
    </location>
</feature>
<evidence type="ECO:0000259" key="6">
    <source>
        <dbReference type="PROSITE" id="PS50942"/>
    </source>
</evidence>
<sequence length="328" mass="37146">MVLDEMKRQASSFLREKYNNARLALADVTQAELLIEEATNEEPCSPDAKTMTKIAEASFDIDDYWRIVEVLHRRFYSIDWKRWRQSHKSMVLLDFLLTHGPADFAEEFQLDINVIQELGTFKHKDENGFDWGLCMQKKSERILELLKGGETLRQARFKALKITSEIQGFGNPLLSPSSTSSSSGTSRFSASSSFGSYSTTSASSAWSEIDHELNKNKLSTPTKEVIETYSQGGIRSEKLDTSPNTSQYVEGSHLLDCPPIEEDDGLLDVEEEEEENEEMEKPESFISGICSKLGFSPSRCDDGKVSYRSLSDVGKTMKKKMDRQHSMR</sequence>
<dbReference type="Pfam" id="PF01417">
    <property type="entry name" value="ENTH"/>
    <property type="match status" value="1"/>
</dbReference>
<evidence type="ECO:0000256" key="4">
    <source>
        <dbReference type="ARBA" id="ARBA00023329"/>
    </source>
</evidence>
<dbReference type="InterPro" id="IPR013809">
    <property type="entry name" value="ENTH"/>
</dbReference>
<dbReference type="AlphaFoldDB" id="A0ABC8RXM4"/>
<name>A0ABC8RXM4_9AQUA</name>
<feature type="domain" description="ENTH" evidence="6">
    <location>
        <begin position="23"/>
        <end position="156"/>
    </location>
</feature>
<comment type="caution">
    <text evidence="7">The sequence shown here is derived from an EMBL/GenBank/DDBJ whole genome shotgun (WGS) entry which is preliminary data.</text>
</comment>
<evidence type="ECO:0000256" key="1">
    <source>
        <dbReference type="ARBA" id="ARBA00004132"/>
    </source>
</evidence>
<dbReference type="Proteomes" id="UP001642360">
    <property type="component" value="Unassembled WGS sequence"/>
</dbReference>
<dbReference type="InterPro" id="IPR008942">
    <property type="entry name" value="ENTH_VHS"/>
</dbReference>
<evidence type="ECO:0000256" key="5">
    <source>
        <dbReference type="SAM" id="MobiDB-lite"/>
    </source>
</evidence>
<comment type="subcellular location">
    <subcellularLocation>
        <location evidence="1">Cytoplasmic vesicle</location>
        <location evidence="1">Clathrin-coated vesicle</location>
    </subcellularLocation>
    <subcellularLocation>
        <location evidence="2">Golgi apparatus</location>
    </subcellularLocation>
</comment>
<evidence type="ECO:0000313" key="8">
    <source>
        <dbReference type="Proteomes" id="UP001642360"/>
    </source>
</evidence>
<evidence type="ECO:0000256" key="3">
    <source>
        <dbReference type="ARBA" id="ARBA00023034"/>
    </source>
</evidence>
<accession>A0ABC8RXM4</accession>
<evidence type="ECO:0000313" key="7">
    <source>
        <dbReference type="EMBL" id="CAK9149733.1"/>
    </source>
</evidence>
<reference evidence="7 8" key="1">
    <citation type="submission" date="2024-02" db="EMBL/GenBank/DDBJ databases">
        <authorList>
            <person name="Vignale AGUSTIN F."/>
            <person name="Sosa J E."/>
            <person name="Modenutti C."/>
        </authorList>
    </citation>
    <scope>NUCLEOTIDE SEQUENCE [LARGE SCALE GENOMIC DNA]</scope>
</reference>
<dbReference type="GO" id="GO:0030136">
    <property type="term" value="C:clathrin-coated vesicle"/>
    <property type="evidence" value="ECO:0007669"/>
    <property type="project" value="UniProtKB-SubCell"/>
</dbReference>
<dbReference type="SMART" id="SM00273">
    <property type="entry name" value="ENTH"/>
    <property type="match status" value="1"/>
</dbReference>
<keyword evidence="8" id="KW-1185">Reference proteome</keyword>
<dbReference type="PROSITE" id="PS50942">
    <property type="entry name" value="ENTH"/>
    <property type="match status" value="1"/>
</dbReference>
<gene>
    <name evidence="7" type="ORF">ILEXP_LOCUS17803</name>
</gene>
<dbReference type="Gene3D" id="1.25.40.90">
    <property type="match status" value="1"/>
</dbReference>
<dbReference type="EMBL" id="CAUOFW020001932">
    <property type="protein sequence ID" value="CAK9149733.1"/>
    <property type="molecule type" value="Genomic_DNA"/>
</dbReference>
<dbReference type="GO" id="GO:0005794">
    <property type="term" value="C:Golgi apparatus"/>
    <property type="evidence" value="ECO:0007669"/>
    <property type="project" value="UniProtKB-SubCell"/>
</dbReference>
<dbReference type="CDD" id="cd03571">
    <property type="entry name" value="ENTH"/>
    <property type="match status" value="1"/>
</dbReference>
<keyword evidence="3" id="KW-0333">Golgi apparatus</keyword>
<dbReference type="SUPFAM" id="SSF48464">
    <property type="entry name" value="ENTH/VHS domain"/>
    <property type="match status" value="1"/>
</dbReference>
<organism evidence="7 8">
    <name type="scientific">Ilex paraguariensis</name>
    <name type="common">yerba mate</name>
    <dbReference type="NCBI Taxonomy" id="185542"/>
    <lineage>
        <taxon>Eukaryota</taxon>
        <taxon>Viridiplantae</taxon>
        <taxon>Streptophyta</taxon>
        <taxon>Embryophyta</taxon>
        <taxon>Tracheophyta</taxon>
        <taxon>Spermatophyta</taxon>
        <taxon>Magnoliopsida</taxon>
        <taxon>eudicotyledons</taxon>
        <taxon>Gunneridae</taxon>
        <taxon>Pentapetalae</taxon>
        <taxon>asterids</taxon>
        <taxon>campanulids</taxon>
        <taxon>Aquifoliales</taxon>
        <taxon>Aquifoliaceae</taxon>
        <taxon>Ilex</taxon>
    </lineage>
</organism>
<evidence type="ECO:0000256" key="2">
    <source>
        <dbReference type="ARBA" id="ARBA00004555"/>
    </source>
</evidence>
<dbReference type="PANTHER" id="PTHR12276">
    <property type="entry name" value="EPSIN/ENT-RELATED"/>
    <property type="match status" value="1"/>
</dbReference>
<feature type="region of interest" description="Disordered" evidence="5">
    <location>
        <begin position="173"/>
        <end position="197"/>
    </location>
</feature>
<protein>
    <recommendedName>
        <fullName evidence="6">ENTH domain-containing protein</fullName>
    </recommendedName>
</protein>
<dbReference type="PANTHER" id="PTHR12276:SF95">
    <property type="entry name" value="ENTH_VHS FAMILY PROTEIN"/>
    <property type="match status" value="1"/>
</dbReference>
<proteinExistence type="predicted"/>